<keyword evidence="3" id="KW-1185">Reference proteome</keyword>
<dbReference type="InterPro" id="IPR001810">
    <property type="entry name" value="F-box_dom"/>
</dbReference>
<evidence type="ECO:0000313" key="2">
    <source>
        <dbReference type="EMBL" id="KZP01028.1"/>
    </source>
</evidence>
<dbReference type="AlphaFoldDB" id="A0A167RKZ6"/>
<dbReference type="Pfam" id="PF12937">
    <property type="entry name" value="F-box-like"/>
    <property type="match status" value="1"/>
</dbReference>
<dbReference type="SUPFAM" id="SSF81383">
    <property type="entry name" value="F-box domain"/>
    <property type="match status" value="1"/>
</dbReference>
<evidence type="ECO:0000313" key="3">
    <source>
        <dbReference type="Proteomes" id="UP000076738"/>
    </source>
</evidence>
<accession>A0A167RKZ6</accession>
<gene>
    <name evidence="2" type="ORF">CALVIDRAFT_533334</name>
</gene>
<feature type="domain" description="F-box" evidence="1">
    <location>
        <begin position="6"/>
        <end position="45"/>
    </location>
</feature>
<dbReference type="OrthoDB" id="2745718at2759"/>
<reference evidence="2 3" key="1">
    <citation type="journal article" date="2016" name="Mol. Biol. Evol.">
        <title>Comparative Genomics of Early-Diverging Mushroom-Forming Fungi Provides Insights into the Origins of Lignocellulose Decay Capabilities.</title>
        <authorList>
            <person name="Nagy L.G."/>
            <person name="Riley R."/>
            <person name="Tritt A."/>
            <person name="Adam C."/>
            <person name="Daum C."/>
            <person name="Floudas D."/>
            <person name="Sun H."/>
            <person name="Yadav J.S."/>
            <person name="Pangilinan J."/>
            <person name="Larsson K.H."/>
            <person name="Matsuura K."/>
            <person name="Barry K."/>
            <person name="Labutti K."/>
            <person name="Kuo R."/>
            <person name="Ohm R.A."/>
            <person name="Bhattacharya S.S."/>
            <person name="Shirouzu T."/>
            <person name="Yoshinaga Y."/>
            <person name="Martin F.M."/>
            <person name="Grigoriev I.V."/>
            <person name="Hibbett D.S."/>
        </authorList>
    </citation>
    <scope>NUCLEOTIDE SEQUENCE [LARGE SCALE GENOMIC DNA]</scope>
    <source>
        <strain evidence="2 3">TUFC12733</strain>
    </source>
</reference>
<dbReference type="EMBL" id="KV417268">
    <property type="protein sequence ID" value="KZP01028.1"/>
    <property type="molecule type" value="Genomic_DNA"/>
</dbReference>
<dbReference type="InterPro" id="IPR036047">
    <property type="entry name" value="F-box-like_dom_sf"/>
</dbReference>
<evidence type="ECO:0000259" key="1">
    <source>
        <dbReference type="Pfam" id="PF12937"/>
    </source>
</evidence>
<proteinExistence type="predicted"/>
<name>A0A167RKZ6_CALVF</name>
<dbReference type="Proteomes" id="UP000076738">
    <property type="component" value="Unassembled WGS sequence"/>
</dbReference>
<protein>
    <recommendedName>
        <fullName evidence="1">F-box domain-containing protein</fullName>
    </recommendedName>
</protein>
<organism evidence="2 3">
    <name type="scientific">Calocera viscosa (strain TUFC12733)</name>
    <dbReference type="NCBI Taxonomy" id="1330018"/>
    <lineage>
        <taxon>Eukaryota</taxon>
        <taxon>Fungi</taxon>
        <taxon>Dikarya</taxon>
        <taxon>Basidiomycota</taxon>
        <taxon>Agaricomycotina</taxon>
        <taxon>Dacrymycetes</taxon>
        <taxon>Dacrymycetales</taxon>
        <taxon>Dacrymycetaceae</taxon>
        <taxon>Calocera</taxon>
    </lineage>
</organism>
<dbReference type="Gene3D" id="1.20.1280.50">
    <property type="match status" value="1"/>
</dbReference>
<sequence>MTRVTIENLPNELLVHILGTDFLNVRDILRCSRINSRFHSIVSSTVEIQYRLLLLQSTLVNNDAISSELLPLSQRFKMLRAHRAAIDRLDPTRCLQIPVGIPVGYVPGPTYELVDGIYARGIHNWYDSFFTRAITFVILPSVVLNIEEAEGWTVDLGMTIHDFAIEPLMDLLVVVEALPQHLPAPPVFPIHFMTMREGRPHPDARLESVEFTVPGTAHMVEHGEYLFIINVCGDLVGVLFRPRVLGIAHHLAIWNWRTGQHIWTYNAPPPMCIDSFAFLDIRHILLAASHEPLSEFTFDVVRIDEEPFVEFCFHPPELSMGLNIPTPILRSSPCRVPPTGRLIAKPVLPPPPFYSDPAPECRIFSLSLLFEYGQWLQMRAFRVQGRRRYTLFAPASLFLNPAPGLIPSTVSATHIPWSWWAPRTRWLECSTDPTNTHVCYTFGTRHVRWAAPTRGAEAQSSPFGPSPTPSLPPSRCVQLLTFPPPSLPVPPSEYVALAPPITSFQPMPVFAEQVDSELPYTVQTAGDIEVGLEECEGLCVDGFERIIGLEARDEGDEEALTLTVCVF</sequence>